<dbReference type="AlphaFoldDB" id="A0AAJ0G4T6"/>
<proteinExistence type="predicted"/>
<sequence length="327" mass="36386">MSSRGSRSNQSATSEQGSTANGTVATVATSLAGIGLQPAPVLPLTNVGPAELKDLPTELHLDILGRLSATELMALHVVGLPFKHLTDVNQESLANAIIRKRKREFRTVIEGFNYARYKSMFDALKHWQHQKGSCIIKTQHSTSDFADHYTEMRGGADFQNARKLMGYVEVLMWMEGLHTIPGVKDDDLGYQKGAYMTRSEEFPARLKVNNAVSPDDIDRMMAGELGEVEFNRNKLRESSSWPIRPSTNVLWPFAFNRAVLEDENAFLEMFCLTPMQPSGVGSARGPKLAYCGDVSDVRIIKAVMKRAVKRDIPPLEKASVLEKVFVW</sequence>
<name>A0AAJ0G4T6_9PEZI</name>
<evidence type="ECO:0000313" key="3">
    <source>
        <dbReference type="EMBL" id="KAK3047743.1"/>
    </source>
</evidence>
<dbReference type="EMBL" id="JAWDJX010000057">
    <property type="protein sequence ID" value="KAK3047743.1"/>
    <property type="molecule type" value="Genomic_DNA"/>
</dbReference>
<comment type="caution">
    <text evidence="3">The sequence shown here is derived from an EMBL/GenBank/DDBJ whole genome shotgun (WGS) entry which is preliminary data.</text>
</comment>
<gene>
    <name evidence="3" type="ORF">LTR09_010857</name>
</gene>
<dbReference type="Proteomes" id="UP001271007">
    <property type="component" value="Unassembled WGS sequence"/>
</dbReference>
<feature type="domain" description="F-box" evidence="2">
    <location>
        <begin position="49"/>
        <end position="101"/>
    </location>
</feature>
<evidence type="ECO:0000256" key="1">
    <source>
        <dbReference type="SAM" id="MobiDB-lite"/>
    </source>
</evidence>
<dbReference type="InterPro" id="IPR001810">
    <property type="entry name" value="F-box_dom"/>
</dbReference>
<organism evidence="3 4">
    <name type="scientific">Extremus antarcticus</name>
    <dbReference type="NCBI Taxonomy" id="702011"/>
    <lineage>
        <taxon>Eukaryota</taxon>
        <taxon>Fungi</taxon>
        <taxon>Dikarya</taxon>
        <taxon>Ascomycota</taxon>
        <taxon>Pezizomycotina</taxon>
        <taxon>Dothideomycetes</taxon>
        <taxon>Dothideomycetidae</taxon>
        <taxon>Mycosphaerellales</taxon>
        <taxon>Extremaceae</taxon>
        <taxon>Extremus</taxon>
    </lineage>
</organism>
<evidence type="ECO:0000313" key="4">
    <source>
        <dbReference type="Proteomes" id="UP001271007"/>
    </source>
</evidence>
<keyword evidence="4" id="KW-1185">Reference proteome</keyword>
<accession>A0AAJ0G4T6</accession>
<reference evidence="3" key="1">
    <citation type="submission" date="2023-04" db="EMBL/GenBank/DDBJ databases">
        <title>Black Yeasts Isolated from many extreme environments.</title>
        <authorList>
            <person name="Coleine C."/>
            <person name="Stajich J.E."/>
            <person name="Selbmann L."/>
        </authorList>
    </citation>
    <scope>NUCLEOTIDE SEQUENCE</scope>
    <source>
        <strain evidence="3">CCFEE 5312</strain>
    </source>
</reference>
<dbReference type="PROSITE" id="PS50181">
    <property type="entry name" value="FBOX"/>
    <property type="match status" value="1"/>
</dbReference>
<protein>
    <recommendedName>
        <fullName evidence="2">F-box domain-containing protein</fullName>
    </recommendedName>
</protein>
<feature type="region of interest" description="Disordered" evidence="1">
    <location>
        <begin position="1"/>
        <end position="21"/>
    </location>
</feature>
<evidence type="ECO:0000259" key="2">
    <source>
        <dbReference type="PROSITE" id="PS50181"/>
    </source>
</evidence>